<gene>
    <name evidence="2" type="ORF">GCM10007170_12430</name>
</gene>
<keyword evidence="1" id="KW-0812">Transmembrane</keyword>
<evidence type="ECO:0000256" key="1">
    <source>
        <dbReference type="SAM" id="Phobius"/>
    </source>
</evidence>
<evidence type="ECO:0000313" key="3">
    <source>
        <dbReference type="Proteomes" id="UP000643279"/>
    </source>
</evidence>
<organism evidence="2 3">
    <name type="scientific">Arthrobacter liuii</name>
    <dbReference type="NCBI Taxonomy" id="1476996"/>
    <lineage>
        <taxon>Bacteria</taxon>
        <taxon>Bacillati</taxon>
        <taxon>Actinomycetota</taxon>
        <taxon>Actinomycetes</taxon>
        <taxon>Micrococcales</taxon>
        <taxon>Micrococcaceae</taxon>
        <taxon>Arthrobacter</taxon>
    </lineage>
</organism>
<accession>A0ABQ2AMG4</accession>
<proteinExistence type="predicted"/>
<feature type="transmembrane region" description="Helical" evidence="1">
    <location>
        <begin position="7"/>
        <end position="26"/>
    </location>
</feature>
<comment type="caution">
    <text evidence="2">The sequence shown here is derived from an EMBL/GenBank/DDBJ whole genome shotgun (WGS) entry which is preliminary data.</text>
</comment>
<keyword evidence="1" id="KW-1133">Transmembrane helix</keyword>
<keyword evidence="3" id="KW-1185">Reference proteome</keyword>
<evidence type="ECO:0000313" key="2">
    <source>
        <dbReference type="EMBL" id="GGH92873.1"/>
    </source>
</evidence>
<dbReference type="Proteomes" id="UP000643279">
    <property type="component" value="Unassembled WGS sequence"/>
</dbReference>
<dbReference type="EMBL" id="BMFW01000004">
    <property type="protein sequence ID" value="GGH92873.1"/>
    <property type="molecule type" value="Genomic_DNA"/>
</dbReference>
<protein>
    <submittedName>
        <fullName evidence="2">Membrane protein</fullName>
    </submittedName>
</protein>
<name>A0ABQ2AMG4_9MICC</name>
<feature type="transmembrane region" description="Helical" evidence="1">
    <location>
        <begin position="46"/>
        <end position="66"/>
    </location>
</feature>
<sequence>MNFWENFWDFFWVLFWSMAFFAYLIVLFQVVVDLFRDATLPGWSKALWVICCFFLPFLTVIVYLLARGPGMAVRQSIRAEAAQDATESYVRTIAGTGPAEEITKAKSLLEEGAISEQEFTVLKNRALAGR</sequence>
<reference evidence="3" key="1">
    <citation type="journal article" date="2019" name="Int. J. Syst. Evol. Microbiol.">
        <title>The Global Catalogue of Microorganisms (GCM) 10K type strain sequencing project: providing services to taxonomists for standard genome sequencing and annotation.</title>
        <authorList>
            <consortium name="The Broad Institute Genomics Platform"/>
            <consortium name="The Broad Institute Genome Sequencing Center for Infectious Disease"/>
            <person name="Wu L."/>
            <person name="Ma J."/>
        </authorList>
    </citation>
    <scope>NUCLEOTIDE SEQUENCE [LARGE SCALE GENOMIC DNA]</scope>
    <source>
        <strain evidence="3">CGMCC 1.12778</strain>
    </source>
</reference>
<dbReference type="RefSeq" id="WP_188570790.1">
    <property type="nucleotide sequence ID" value="NZ_BMFW01000004.1"/>
</dbReference>
<keyword evidence="1" id="KW-0472">Membrane</keyword>